<evidence type="ECO:0000256" key="7">
    <source>
        <dbReference type="ARBA" id="ARBA00023125"/>
    </source>
</evidence>
<organism evidence="15 16">
    <name type="scientific">Ephemerocybe angulata</name>
    <dbReference type="NCBI Taxonomy" id="980116"/>
    <lineage>
        <taxon>Eukaryota</taxon>
        <taxon>Fungi</taxon>
        <taxon>Dikarya</taxon>
        <taxon>Basidiomycota</taxon>
        <taxon>Agaricomycotina</taxon>
        <taxon>Agaricomycetes</taxon>
        <taxon>Agaricomycetidae</taxon>
        <taxon>Agaricales</taxon>
        <taxon>Agaricineae</taxon>
        <taxon>Psathyrellaceae</taxon>
        <taxon>Ephemerocybe</taxon>
    </lineage>
</organism>
<evidence type="ECO:0000256" key="1">
    <source>
        <dbReference type="ARBA" id="ARBA00004123"/>
    </source>
</evidence>
<dbReference type="PANTHER" id="PTHR47165:SF4">
    <property type="entry name" value="OS03G0429900 PROTEIN"/>
    <property type="match status" value="1"/>
</dbReference>
<evidence type="ECO:0000313" key="16">
    <source>
        <dbReference type="Proteomes" id="UP000541558"/>
    </source>
</evidence>
<sequence>MAFQLSTGSCEKLQTAPQNDTSVYEAPHTLQFLSVKKVHGATASGTPNQPPPDRYRIILSDGVHFIQAMLATQLNHLILDGQLQRNTVAVIEKSTCNLVQGKRLIIVLDLKVLGSMEKLGEPIQFGASEESTSGGADRQGSLPGAGPTPAPVASSSTPAAKPAVPSRAPGATQRSRTSVYPIEGLSPYQNNWTIKARVTQKSEMKHWSNQRGEGKLFNVTFMDDSGEIRGTAFNMVADDLYPQLQEGKVYYVSKARVNLAKKKFSNLTNDYELGLEKGTEIEECHDTTNLPVMKYNFVPLSGLEQIAKDGMCDVIGVVKEVSSLSSITSKATQKEIPKRELTLVDKSGFSVRLTLWGKQAEGYDAEENVIIAFKGVRVGDFGGRSLSMVSTSSMQINPDIQECYDLRGWYDSQGAQTSFHAHSNMNAATSFGFRHEELRSLDDVKQAGYGMPDRPEYFSTRATIMHIKSDNLSYPACPGPNCQKKVTEQGDSWRCEKCDKSYPAPEHRYIMSMSVADHSGQAWVQGFNDVGTMVFGMTANELLEIKARNIERDEGQFNLVLHKAICSTYNLSCRAKQDTFNEQTRIRYGISRIYPINYREEANYLKDLLYSPWSR</sequence>
<protein>
    <recommendedName>
        <fullName evidence="9">Replication protein A subunit</fullName>
    </recommendedName>
</protein>
<dbReference type="Pfam" id="PF01336">
    <property type="entry name" value="tRNA_anti-codon"/>
    <property type="match status" value="1"/>
</dbReference>
<dbReference type="InterPro" id="IPR004591">
    <property type="entry name" value="Rfa1"/>
</dbReference>
<evidence type="ECO:0000256" key="9">
    <source>
        <dbReference type="RuleBase" id="RU364130"/>
    </source>
</evidence>
<evidence type="ECO:0000259" key="13">
    <source>
        <dbReference type="Pfam" id="PF08646"/>
    </source>
</evidence>
<evidence type="ECO:0000313" key="15">
    <source>
        <dbReference type="EMBL" id="KAF5315803.1"/>
    </source>
</evidence>
<keyword evidence="7 9" id="KW-0238">DNA-binding</keyword>
<accession>A0A8H5B4C2</accession>
<dbReference type="InterPro" id="IPR012340">
    <property type="entry name" value="NA-bd_OB-fold"/>
</dbReference>
<dbReference type="GO" id="GO:0000781">
    <property type="term" value="C:chromosome, telomeric region"/>
    <property type="evidence" value="ECO:0007669"/>
    <property type="project" value="UniProtKB-ARBA"/>
</dbReference>
<keyword evidence="4 9" id="KW-0479">Metal-binding</keyword>
<dbReference type="SUPFAM" id="SSF50249">
    <property type="entry name" value="Nucleic acid-binding proteins"/>
    <property type="match status" value="4"/>
</dbReference>
<dbReference type="GO" id="GO:0007004">
    <property type="term" value="P:telomere maintenance via telomerase"/>
    <property type="evidence" value="ECO:0007669"/>
    <property type="project" value="UniProtKB-ARBA"/>
</dbReference>
<dbReference type="FunFam" id="2.40.50.140:FF:000064">
    <property type="entry name" value="Replication protein A subunit"/>
    <property type="match status" value="1"/>
</dbReference>
<feature type="domain" description="OB" evidence="11">
    <location>
        <begin position="192"/>
        <end position="265"/>
    </location>
</feature>
<keyword evidence="6 9" id="KW-0862">Zinc</keyword>
<dbReference type="CDD" id="cd04477">
    <property type="entry name" value="RPA1N"/>
    <property type="match status" value="1"/>
</dbReference>
<dbReference type="Pfam" id="PF16900">
    <property type="entry name" value="REPA_OB_2"/>
    <property type="match status" value="1"/>
</dbReference>
<dbReference type="GO" id="GO:0006260">
    <property type="term" value="P:DNA replication"/>
    <property type="evidence" value="ECO:0007669"/>
    <property type="project" value="UniProtKB-KW"/>
</dbReference>
<reference evidence="15 16" key="1">
    <citation type="journal article" date="2020" name="ISME J.">
        <title>Uncovering the hidden diversity of litter-decomposition mechanisms in mushroom-forming fungi.</title>
        <authorList>
            <person name="Floudas D."/>
            <person name="Bentzer J."/>
            <person name="Ahren D."/>
            <person name="Johansson T."/>
            <person name="Persson P."/>
            <person name="Tunlid A."/>
        </authorList>
    </citation>
    <scope>NUCLEOTIDE SEQUENCE [LARGE SCALE GENOMIC DNA]</scope>
    <source>
        <strain evidence="15 16">CBS 175.51</strain>
    </source>
</reference>
<dbReference type="CDD" id="cd04475">
    <property type="entry name" value="RPA1_DBD_B"/>
    <property type="match status" value="1"/>
</dbReference>
<evidence type="ECO:0000256" key="4">
    <source>
        <dbReference type="ARBA" id="ARBA00022723"/>
    </source>
</evidence>
<dbReference type="CDD" id="cd04476">
    <property type="entry name" value="RPA1_DBD_C"/>
    <property type="match status" value="1"/>
</dbReference>
<proteinExistence type="inferred from homology"/>
<keyword evidence="16" id="KW-1185">Reference proteome</keyword>
<dbReference type="OrthoDB" id="1751331at2759"/>
<comment type="function">
    <text evidence="9">As part of the replication protein A (RPA/RP-A), a single-stranded DNA-binding heterotrimeric complex, may play an essential role in DNA replication, recombination and repair. Binds and stabilizes single-stranded DNA intermediates, preventing complementary DNA reannealing and recruiting different proteins involved in DNA metabolism.</text>
</comment>
<dbReference type="InterPro" id="IPR013955">
    <property type="entry name" value="Rep_factor-A_C"/>
</dbReference>
<feature type="region of interest" description="Disordered" evidence="10">
    <location>
        <begin position="126"/>
        <end position="180"/>
    </location>
</feature>
<dbReference type="InterPro" id="IPR031657">
    <property type="entry name" value="REPA_OB_2"/>
</dbReference>
<evidence type="ECO:0000259" key="14">
    <source>
        <dbReference type="Pfam" id="PF16900"/>
    </source>
</evidence>
<dbReference type="GO" id="GO:0006281">
    <property type="term" value="P:DNA repair"/>
    <property type="evidence" value="ECO:0007669"/>
    <property type="project" value="InterPro"/>
</dbReference>
<gene>
    <name evidence="15" type="ORF">D9611_004830</name>
</gene>
<name>A0A8H5B4C2_9AGAR</name>
<dbReference type="GO" id="GO:0006310">
    <property type="term" value="P:DNA recombination"/>
    <property type="evidence" value="ECO:0007669"/>
    <property type="project" value="InterPro"/>
</dbReference>
<evidence type="ECO:0000256" key="8">
    <source>
        <dbReference type="ARBA" id="ARBA00023242"/>
    </source>
</evidence>
<dbReference type="InterPro" id="IPR007199">
    <property type="entry name" value="Rep_factor-A_N"/>
</dbReference>
<dbReference type="AlphaFoldDB" id="A0A8H5B4C2"/>
<keyword evidence="8 9" id="KW-0539">Nucleus</keyword>
<dbReference type="GO" id="GO:0008270">
    <property type="term" value="F:zinc ion binding"/>
    <property type="evidence" value="ECO:0007669"/>
    <property type="project" value="UniProtKB-KW"/>
</dbReference>
<dbReference type="PANTHER" id="PTHR47165">
    <property type="entry name" value="OS03G0429900 PROTEIN"/>
    <property type="match status" value="1"/>
</dbReference>
<evidence type="ECO:0000256" key="6">
    <source>
        <dbReference type="ARBA" id="ARBA00022833"/>
    </source>
</evidence>
<feature type="domain" description="Replication factor A C-terminal" evidence="13">
    <location>
        <begin position="457"/>
        <end position="605"/>
    </location>
</feature>
<dbReference type="Pfam" id="PF08646">
    <property type="entry name" value="Rep_fac-A_C"/>
    <property type="match status" value="1"/>
</dbReference>
<dbReference type="Gene3D" id="2.40.50.140">
    <property type="entry name" value="Nucleic acid-binding proteins"/>
    <property type="match status" value="4"/>
</dbReference>
<evidence type="ECO:0000256" key="2">
    <source>
        <dbReference type="ARBA" id="ARBA00005690"/>
    </source>
</evidence>
<dbReference type="InterPro" id="IPR047192">
    <property type="entry name" value="Euk_RPA1_DBD_C"/>
</dbReference>
<dbReference type="FunFam" id="2.40.50.140:FF:000041">
    <property type="entry name" value="Replication protein A subunit"/>
    <property type="match status" value="1"/>
</dbReference>
<evidence type="ECO:0000259" key="12">
    <source>
        <dbReference type="Pfam" id="PF04057"/>
    </source>
</evidence>
<feature type="compositionally biased region" description="Low complexity" evidence="10">
    <location>
        <begin position="144"/>
        <end position="166"/>
    </location>
</feature>
<comment type="similarity">
    <text evidence="2 9">Belongs to the replication factor A protein 1 family.</text>
</comment>
<dbReference type="FunFam" id="2.40.50.140:FF:000090">
    <property type="entry name" value="Replication protein A subunit"/>
    <property type="match status" value="1"/>
</dbReference>
<evidence type="ECO:0000256" key="10">
    <source>
        <dbReference type="SAM" id="MobiDB-lite"/>
    </source>
</evidence>
<feature type="domain" description="Replication factor-A protein 1 N-terminal" evidence="12">
    <location>
        <begin position="18"/>
        <end position="114"/>
    </location>
</feature>
<keyword evidence="5 9" id="KW-0863">Zinc-finger</keyword>
<dbReference type="GO" id="GO:0005662">
    <property type="term" value="C:DNA replication factor A complex"/>
    <property type="evidence" value="ECO:0007669"/>
    <property type="project" value="UniProtKB-ARBA"/>
</dbReference>
<dbReference type="NCBIfam" id="TIGR00617">
    <property type="entry name" value="rpa1"/>
    <property type="match status" value="1"/>
</dbReference>
<evidence type="ECO:0000259" key="11">
    <source>
        <dbReference type="Pfam" id="PF01336"/>
    </source>
</evidence>
<keyword evidence="3 9" id="KW-0235">DNA replication</keyword>
<comment type="subunit">
    <text evidence="9">Component of the heterotrimeric canonical replication protein A complex (RPA).</text>
</comment>
<dbReference type="InterPro" id="IPR004365">
    <property type="entry name" value="NA-bd_OB_tRNA"/>
</dbReference>
<dbReference type="Proteomes" id="UP000541558">
    <property type="component" value="Unassembled WGS sequence"/>
</dbReference>
<feature type="domain" description="Replication protein A OB" evidence="14">
    <location>
        <begin position="301"/>
        <end position="397"/>
    </location>
</feature>
<dbReference type="GO" id="GO:0003677">
    <property type="term" value="F:DNA binding"/>
    <property type="evidence" value="ECO:0007669"/>
    <property type="project" value="UniProtKB-KW"/>
</dbReference>
<evidence type="ECO:0000256" key="3">
    <source>
        <dbReference type="ARBA" id="ARBA00022705"/>
    </source>
</evidence>
<dbReference type="CDD" id="cd04474">
    <property type="entry name" value="RPA1_DBD_A"/>
    <property type="match status" value="1"/>
</dbReference>
<evidence type="ECO:0000256" key="5">
    <source>
        <dbReference type="ARBA" id="ARBA00022771"/>
    </source>
</evidence>
<dbReference type="EMBL" id="JAACJK010000220">
    <property type="protein sequence ID" value="KAF5315803.1"/>
    <property type="molecule type" value="Genomic_DNA"/>
</dbReference>
<comment type="subcellular location">
    <subcellularLocation>
        <location evidence="1 9">Nucleus</location>
    </subcellularLocation>
</comment>
<comment type="caution">
    <text evidence="15">The sequence shown here is derived from an EMBL/GenBank/DDBJ whole genome shotgun (WGS) entry which is preliminary data.</text>
</comment>
<dbReference type="Pfam" id="PF04057">
    <property type="entry name" value="Rep-A_N"/>
    <property type="match status" value="1"/>
</dbReference>